<evidence type="ECO:0000256" key="1">
    <source>
        <dbReference type="SAM" id="MobiDB-lite"/>
    </source>
</evidence>
<organism evidence="2 3">
    <name type="scientific">Clonostachys byssicola</name>
    <dbReference type="NCBI Taxonomy" id="160290"/>
    <lineage>
        <taxon>Eukaryota</taxon>
        <taxon>Fungi</taxon>
        <taxon>Dikarya</taxon>
        <taxon>Ascomycota</taxon>
        <taxon>Pezizomycotina</taxon>
        <taxon>Sordariomycetes</taxon>
        <taxon>Hypocreomycetidae</taxon>
        <taxon>Hypocreales</taxon>
        <taxon>Bionectriaceae</taxon>
        <taxon>Clonostachys</taxon>
    </lineage>
</organism>
<dbReference type="OrthoDB" id="6493944at2759"/>
<evidence type="ECO:0000313" key="2">
    <source>
        <dbReference type="EMBL" id="CAH0001859.1"/>
    </source>
</evidence>
<dbReference type="PANTHER" id="PTHR42345">
    <property type="entry name" value="TPR_REGION DOMAIN-CONTAINING PROTEIN"/>
    <property type="match status" value="1"/>
</dbReference>
<name>A0A9N9Y7B5_9HYPO</name>
<protein>
    <recommendedName>
        <fullName evidence="4">VTC domain-containing protein</fullName>
    </recommendedName>
</protein>
<keyword evidence="3" id="KW-1185">Reference proteome</keyword>
<dbReference type="AlphaFoldDB" id="A0A9N9Y7B5"/>
<accession>A0A9N9Y7B5</accession>
<sequence>MEQPQKRSFLRGLLRRASHVRAAAKKTEARRVSLGDLGIRRERRRSVSGSDTHIPKQRMRVRSDPAPEPSLDQDWETEPEFSKANNSKGKLSLDSSSSSSSSSHRSPSPEPLTQWPPSGIRPNQELTSQEATQLICRGVPLYQGCKRQVPHASEDYFALYATTTENRAKGTDAIDLHDAMVHLMTIKLQSTDAAANPWESLEQPSYGFHYGEHEGSITLNRWVSTASVYPPSIRLKDAGVMPRPMSLERILDRIQELQAGLEEDDPGLMYKILYRRLLRDPDRLLAPHKTLDKQITDLIMALSRPSWFDFSNPKNQVVTRFIFDNGQDNFEIQFQKFFHQLLLALELEMRIQSPQHGGWAKEKLLETIPQSIKWTLALARRWRLYVRVEDFGKFPHQSEWPYKNQNHHLRLTFSDLVKLRYKLKKRQVRLLRRFAQTMKWPNLADTMEQLRQKDADFALDKISSDAFAFFSGLVLPGITFPFLIMNTLLDLDPDPATDELALLRHMHPECGFQYRSSYTYWTACSIVGKVLAPTCNSLAGWVGPARTTTDLSPSQIARIRTRQPKQKLRLEDVDSMAERSEPLGPPADSYPAADYVLDIPKTDAVVDTVRVEMLGLRAAVTTVKTTEKNPETRKFDATVQFAIDGLSWPLRLMYDVNFISSFPCSDGPHALFFDYVYQRKRVDEIVSIKDWGGLYGTNNQQGTNGTSGDANDEERVLVAECFGVRDNEVLARAWCAHWGLSAIVADLRRTCLACAVREAYAATLNVVILIQGQEAEDDL</sequence>
<evidence type="ECO:0008006" key="4">
    <source>
        <dbReference type="Google" id="ProtNLM"/>
    </source>
</evidence>
<dbReference type="Proteomes" id="UP000754883">
    <property type="component" value="Unassembled WGS sequence"/>
</dbReference>
<feature type="region of interest" description="Disordered" evidence="1">
    <location>
        <begin position="21"/>
        <end position="127"/>
    </location>
</feature>
<proteinExistence type="predicted"/>
<comment type="caution">
    <text evidence="2">The sequence shown here is derived from an EMBL/GenBank/DDBJ whole genome shotgun (WGS) entry which is preliminary data.</text>
</comment>
<dbReference type="PANTHER" id="PTHR42345:SF1">
    <property type="entry name" value="VTC DOMAIN-CONTAINING PROTEIN"/>
    <property type="match status" value="1"/>
</dbReference>
<reference evidence="2" key="1">
    <citation type="submission" date="2021-10" db="EMBL/GenBank/DDBJ databases">
        <authorList>
            <person name="Piombo E."/>
        </authorList>
    </citation>
    <scope>NUCLEOTIDE SEQUENCE</scope>
</reference>
<gene>
    <name evidence="2" type="ORF">CBYS24578_00001718</name>
</gene>
<feature type="compositionally biased region" description="Low complexity" evidence="1">
    <location>
        <begin position="92"/>
        <end position="106"/>
    </location>
</feature>
<dbReference type="EMBL" id="CABFNO020001560">
    <property type="protein sequence ID" value="CAH0001859.1"/>
    <property type="molecule type" value="Genomic_DNA"/>
</dbReference>
<evidence type="ECO:0000313" key="3">
    <source>
        <dbReference type="Proteomes" id="UP000754883"/>
    </source>
</evidence>